<dbReference type="AlphaFoldDB" id="A0A641AKX9"/>
<proteinExistence type="predicted"/>
<name>A0A641AKX9_9ACTN</name>
<accession>A0A641AKX9</accession>
<dbReference type="EMBL" id="SDPP02000004">
    <property type="protein sequence ID" value="KAA1374564.1"/>
    <property type="molecule type" value="Genomic_DNA"/>
</dbReference>
<protein>
    <submittedName>
        <fullName evidence="1">Uncharacterized protein</fullName>
    </submittedName>
</protein>
<dbReference type="RefSeq" id="WP_129185801.1">
    <property type="nucleotide sequence ID" value="NZ_JAGIOG010000001.1"/>
</dbReference>
<keyword evidence="2" id="KW-1185">Reference proteome</keyword>
<evidence type="ECO:0000313" key="1">
    <source>
        <dbReference type="EMBL" id="KAA1374564.1"/>
    </source>
</evidence>
<dbReference type="Proteomes" id="UP001515100">
    <property type="component" value="Unassembled WGS sequence"/>
</dbReference>
<organism evidence="1 2">
    <name type="scientific">Aeromicrobium fastidiosum</name>
    <dbReference type="NCBI Taxonomy" id="52699"/>
    <lineage>
        <taxon>Bacteria</taxon>
        <taxon>Bacillati</taxon>
        <taxon>Actinomycetota</taxon>
        <taxon>Actinomycetes</taxon>
        <taxon>Propionibacteriales</taxon>
        <taxon>Nocardioidaceae</taxon>
        <taxon>Aeromicrobium</taxon>
    </lineage>
</organism>
<reference evidence="1" key="1">
    <citation type="submission" date="2019-09" db="EMBL/GenBank/DDBJ databases">
        <authorList>
            <person name="Li J."/>
        </authorList>
    </citation>
    <scope>NUCLEOTIDE SEQUENCE [LARGE SCALE GENOMIC DNA]</scope>
    <source>
        <strain evidence="1">NRBC 14897</strain>
    </source>
</reference>
<gene>
    <name evidence="1" type="ORF">ESP62_014280</name>
</gene>
<evidence type="ECO:0000313" key="2">
    <source>
        <dbReference type="Proteomes" id="UP001515100"/>
    </source>
</evidence>
<sequence>MWFRKRHDDVYGIDTSLLTVEQQVDACRHVLRLVRPFVDRFQCDVPWDNRHGWPDDVVEAAAVLAPLPENASPKNTYRLTGWVRDFDEATWAAFTTFAPYAFAADAWTEDMKLLASLSDEGDRLSVRLSPDLLSDLTSSIPVAAVVPSAEWTRQRSEEWRLRINSRSSGS</sequence>
<comment type="caution">
    <text evidence="1">The sequence shown here is derived from an EMBL/GenBank/DDBJ whole genome shotgun (WGS) entry which is preliminary data.</text>
</comment>